<gene>
    <name evidence="5" type="ORF">NCAST_34_00470</name>
</gene>
<dbReference type="AlphaFoldDB" id="U5EHZ9"/>
<proteinExistence type="predicted"/>
<dbReference type="GO" id="GO:0043565">
    <property type="term" value="F:sequence-specific DNA binding"/>
    <property type="evidence" value="ECO:0007669"/>
    <property type="project" value="InterPro"/>
</dbReference>
<dbReference type="PROSITE" id="PS00041">
    <property type="entry name" value="HTH_ARAC_FAMILY_1"/>
    <property type="match status" value="1"/>
</dbReference>
<dbReference type="STRING" id="1824.SAMN05444423_11449"/>
<dbReference type="OrthoDB" id="241790at2"/>
<accession>U5EHZ9</accession>
<evidence type="ECO:0000256" key="2">
    <source>
        <dbReference type="ARBA" id="ARBA00023125"/>
    </source>
</evidence>
<keyword evidence="1" id="KW-0805">Transcription regulation</keyword>
<dbReference type="Gene3D" id="1.10.10.60">
    <property type="entry name" value="Homeodomain-like"/>
    <property type="match status" value="1"/>
</dbReference>
<feature type="domain" description="HTH araC/xylS-type" evidence="4">
    <location>
        <begin position="184"/>
        <end position="281"/>
    </location>
</feature>
<sequence>MTSVDRLSPLLEQFRVRAHVLHTGPLCGVTRFGAGEGRGFLHLIRSGDLTVEHRVPGAGPRRVVVTEPSVLFYPRPLAHDFHTDAEGDCDFACATVEFEGGALHPLARALPPVVIVPLARVDGLEEALALLFGEIDRHRCGHRVVADRLFEVVLLQLLRWLLDHTGAVAMPPGLLTGIADPQLAGVLLAIHESPGDNWTLATMAQRAALSRSAFAARFREIVGQTPLEYLTAWRLAVAQLRLQAGRPVKAVAAELGYANSSALSRVFTQKVGRSPTAWLAARDQG</sequence>
<keyword evidence="6" id="KW-1185">Reference proteome</keyword>
<dbReference type="Proteomes" id="UP000017048">
    <property type="component" value="Unassembled WGS sequence"/>
</dbReference>
<dbReference type="PANTHER" id="PTHR46796:SF7">
    <property type="entry name" value="ARAC FAMILY TRANSCRIPTIONAL REGULATOR"/>
    <property type="match status" value="1"/>
</dbReference>
<dbReference type="SUPFAM" id="SSF46689">
    <property type="entry name" value="Homeodomain-like"/>
    <property type="match status" value="2"/>
</dbReference>
<dbReference type="InterPro" id="IPR050204">
    <property type="entry name" value="AraC_XylS_family_regulators"/>
</dbReference>
<evidence type="ECO:0000313" key="6">
    <source>
        <dbReference type="Proteomes" id="UP000017048"/>
    </source>
</evidence>
<dbReference type="GO" id="GO:0003700">
    <property type="term" value="F:DNA-binding transcription factor activity"/>
    <property type="evidence" value="ECO:0007669"/>
    <property type="project" value="InterPro"/>
</dbReference>
<dbReference type="Pfam" id="PF12833">
    <property type="entry name" value="HTH_18"/>
    <property type="match status" value="1"/>
</dbReference>
<dbReference type="EMBL" id="BAFO02000034">
    <property type="protein sequence ID" value="GAD86920.1"/>
    <property type="molecule type" value="Genomic_DNA"/>
</dbReference>
<dbReference type="eggNOG" id="COG2207">
    <property type="taxonomic scope" value="Bacteria"/>
</dbReference>
<dbReference type="InterPro" id="IPR018062">
    <property type="entry name" value="HTH_AraC-typ_CS"/>
</dbReference>
<dbReference type="InterPro" id="IPR018060">
    <property type="entry name" value="HTH_AraC"/>
</dbReference>
<dbReference type="PROSITE" id="PS01124">
    <property type="entry name" value="HTH_ARAC_FAMILY_2"/>
    <property type="match status" value="1"/>
</dbReference>
<dbReference type="Pfam" id="PF12852">
    <property type="entry name" value="Cupin_6"/>
    <property type="match status" value="1"/>
</dbReference>
<dbReference type="RefSeq" id="WP_019045523.1">
    <property type="nucleotide sequence ID" value="NZ_BAFO02000034.1"/>
</dbReference>
<organism evidence="5 6">
    <name type="scientific">Nocardia asteroides NBRC 15531</name>
    <dbReference type="NCBI Taxonomy" id="1110697"/>
    <lineage>
        <taxon>Bacteria</taxon>
        <taxon>Bacillati</taxon>
        <taxon>Actinomycetota</taxon>
        <taxon>Actinomycetes</taxon>
        <taxon>Mycobacteriales</taxon>
        <taxon>Nocardiaceae</taxon>
        <taxon>Nocardia</taxon>
    </lineage>
</organism>
<evidence type="ECO:0000256" key="3">
    <source>
        <dbReference type="ARBA" id="ARBA00023163"/>
    </source>
</evidence>
<evidence type="ECO:0000313" key="5">
    <source>
        <dbReference type="EMBL" id="GAD86920.1"/>
    </source>
</evidence>
<dbReference type="SMART" id="SM00342">
    <property type="entry name" value="HTH_ARAC"/>
    <property type="match status" value="1"/>
</dbReference>
<dbReference type="InterPro" id="IPR032783">
    <property type="entry name" value="AraC_lig"/>
</dbReference>
<dbReference type="PANTHER" id="PTHR46796">
    <property type="entry name" value="HTH-TYPE TRANSCRIPTIONAL ACTIVATOR RHAS-RELATED"/>
    <property type="match status" value="1"/>
</dbReference>
<keyword evidence="3" id="KW-0804">Transcription</keyword>
<keyword evidence="2" id="KW-0238">DNA-binding</keyword>
<evidence type="ECO:0000256" key="1">
    <source>
        <dbReference type="ARBA" id="ARBA00023015"/>
    </source>
</evidence>
<comment type="caution">
    <text evidence="5">The sequence shown here is derived from an EMBL/GenBank/DDBJ whole genome shotgun (WGS) entry which is preliminary data.</text>
</comment>
<reference evidence="5 6" key="1">
    <citation type="journal article" date="2014" name="BMC Genomics">
        <title>Genome based analysis of type-I polyketide synthase and nonribosomal peptide synthetase gene clusters in seven strains of five representative Nocardia species.</title>
        <authorList>
            <person name="Komaki H."/>
            <person name="Ichikawa N."/>
            <person name="Hosoyama A."/>
            <person name="Takahashi-Nakaguchi A."/>
            <person name="Matsuzawa T."/>
            <person name="Suzuki K."/>
            <person name="Fujita N."/>
            <person name="Gonoi T."/>
        </authorList>
    </citation>
    <scope>NUCLEOTIDE SEQUENCE [LARGE SCALE GENOMIC DNA]</scope>
    <source>
        <strain evidence="5 6">NBRC 15531</strain>
    </source>
</reference>
<dbReference type="GeneID" id="91515643"/>
<dbReference type="InterPro" id="IPR009057">
    <property type="entry name" value="Homeodomain-like_sf"/>
</dbReference>
<name>U5EHZ9_NOCAS</name>
<protein>
    <submittedName>
        <fullName evidence="5">AraC family transcriptional regulator</fullName>
    </submittedName>
</protein>
<evidence type="ECO:0000259" key="4">
    <source>
        <dbReference type="PROSITE" id="PS01124"/>
    </source>
</evidence>